<dbReference type="EMBL" id="JADKPO010000013">
    <property type="protein sequence ID" value="MBF4768347.1"/>
    <property type="molecule type" value="Genomic_DNA"/>
</dbReference>
<comment type="caution">
    <text evidence="1">The sequence shown here is derived from an EMBL/GenBank/DDBJ whole genome shotgun (WGS) entry which is preliminary data.</text>
</comment>
<dbReference type="RefSeq" id="WP_194696502.1">
    <property type="nucleotide sequence ID" value="NZ_JADKPO010000013.1"/>
</dbReference>
<reference evidence="1" key="1">
    <citation type="submission" date="2020-11" db="EMBL/GenBank/DDBJ databases">
        <title>Nocardioides cynanchi sp. nov., isolated from soil of rhizosphere of Cynanchum wilfordii.</title>
        <authorList>
            <person name="Lee J.-S."/>
            <person name="Suh M.K."/>
            <person name="Kim J.-S."/>
        </authorList>
    </citation>
    <scope>NUCLEOTIDE SEQUENCE</scope>
    <source>
        <strain evidence="1">KCTC 19276</strain>
    </source>
</reference>
<gene>
    <name evidence="1" type="ORF">ISU10_11270</name>
</gene>
<dbReference type="Proteomes" id="UP000660668">
    <property type="component" value="Unassembled WGS sequence"/>
</dbReference>
<dbReference type="AlphaFoldDB" id="A0A930VKJ6"/>
<sequence>MTRPRIYDRNQFNPTRRYSAVCSCGARNRVSGVHGAANAGTLGRVKGKPEKWLPLPNDDEWTCVGCGTNYPII</sequence>
<protein>
    <submittedName>
        <fullName evidence="1">Uncharacterized protein</fullName>
    </submittedName>
</protein>
<keyword evidence="2" id="KW-1185">Reference proteome</keyword>
<evidence type="ECO:0000313" key="1">
    <source>
        <dbReference type="EMBL" id="MBF4768347.1"/>
    </source>
</evidence>
<name>A0A930VKJ6_9ACTN</name>
<organism evidence="1 2">
    <name type="scientific">Nocardioides agariphilus</name>
    <dbReference type="NCBI Taxonomy" id="433664"/>
    <lineage>
        <taxon>Bacteria</taxon>
        <taxon>Bacillati</taxon>
        <taxon>Actinomycetota</taxon>
        <taxon>Actinomycetes</taxon>
        <taxon>Propionibacteriales</taxon>
        <taxon>Nocardioidaceae</taxon>
        <taxon>Nocardioides</taxon>
    </lineage>
</organism>
<proteinExistence type="predicted"/>
<evidence type="ECO:0000313" key="2">
    <source>
        <dbReference type="Proteomes" id="UP000660668"/>
    </source>
</evidence>
<accession>A0A930VKJ6</accession>